<feature type="compositionally biased region" description="Low complexity" evidence="1">
    <location>
        <begin position="12"/>
        <end position="26"/>
    </location>
</feature>
<sequence length="87" mass="9553">MSLSRDPSSLPELATETLAETQTLTRAHYRSLGRDPSSQPESWQRPKLTTGALAETQAHYGILGRDPGPLLEPWERPKLTTGAFAAH</sequence>
<dbReference type="EMBL" id="JANIIK010000034">
    <property type="protein sequence ID" value="KAJ3614886.1"/>
    <property type="molecule type" value="Genomic_DNA"/>
</dbReference>
<gene>
    <name evidence="2" type="ORF">NHX12_018455</name>
</gene>
<evidence type="ECO:0000313" key="3">
    <source>
        <dbReference type="Proteomes" id="UP001148018"/>
    </source>
</evidence>
<dbReference type="Proteomes" id="UP001148018">
    <property type="component" value="Unassembled WGS sequence"/>
</dbReference>
<keyword evidence="3" id="KW-1185">Reference proteome</keyword>
<evidence type="ECO:0000256" key="1">
    <source>
        <dbReference type="SAM" id="MobiDB-lite"/>
    </source>
</evidence>
<comment type="caution">
    <text evidence="2">The sequence shown here is derived from an EMBL/GenBank/DDBJ whole genome shotgun (WGS) entry which is preliminary data.</text>
</comment>
<feature type="region of interest" description="Disordered" evidence="1">
    <location>
        <begin position="64"/>
        <end position="87"/>
    </location>
</feature>
<accession>A0A9Q0EWK4</accession>
<evidence type="ECO:0000313" key="2">
    <source>
        <dbReference type="EMBL" id="KAJ3614886.1"/>
    </source>
</evidence>
<name>A0A9Q0EWK4_9TELE</name>
<reference evidence="2" key="1">
    <citation type="submission" date="2022-07" db="EMBL/GenBank/DDBJ databases">
        <title>Chromosome-level genome of Muraenolepis orangiensis.</title>
        <authorList>
            <person name="Kim J."/>
        </authorList>
    </citation>
    <scope>NUCLEOTIDE SEQUENCE</scope>
    <source>
        <strain evidence="2">KU_S4_2022</strain>
        <tissue evidence="2">Muscle</tissue>
    </source>
</reference>
<organism evidence="2 3">
    <name type="scientific">Muraenolepis orangiensis</name>
    <name type="common">Patagonian moray cod</name>
    <dbReference type="NCBI Taxonomy" id="630683"/>
    <lineage>
        <taxon>Eukaryota</taxon>
        <taxon>Metazoa</taxon>
        <taxon>Chordata</taxon>
        <taxon>Craniata</taxon>
        <taxon>Vertebrata</taxon>
        <taxon>Euteleostomi</taxon>
        <taxon>Actinopterygii</taxon>
        <taxon>Neopterygii</taxon>
        <taxon>Teleostei</taxon>
        <taxon>Neoteleostei</taxon>
        <taxon>Acanthomorphata</taxon>
        <taxon>Zeiogadaria</taxon>
        <taxon>Gadariae</taxon>
        <taxon>Gadiformes</taxon>
        <taxon>Muraenolepidoidei</taxon>
        <taxon>Muraenolepididae</taxon>
        <taxon>Muraenolepis</taxon>
    </lineage>
</organism>
<dbReference type="AlphaFoldDB" id="A0A9Q0EWK4"/>
<feature type="region of interest" description="Disordered" evidence="1">
    <location>
        <begin position="1"/>
        <end position="46"/>
    </location>
</feature>
<proteinExistence type="predicted"/>
<protein>
    <submittedName>
        <fullName evidence="2">Uncharacterized protein</fullName>
    </submittedName>
</protein>